<dbReference type="EMBL" id="CM037028">
    <property type="protein sequence ID" value="KAH7655336.1"/>
    <property type="molecule type" value="Genomic_DNA"/>
</dbReference>
<name>A0ACB7U4T7_DIOAL</name>
<sequence>MENRGKRVDVAKLLSLGDDLIGVLNNRKDGDNLMQSLEGIKTLQSSCEMDSHEVQNLLDDYEKRIDECKGKIEKAKAESTANAEREHLQNELEEKLQSERLLRQELRIISDELSALERQRVSIEKRKEMIKKEEKDSARARDLLSMCASVTSIIPTLDDQTKISGLVVDRDKKKVEKFEFEKTLPPLEVCNRLWKMAQ</sequence>
<proteinExistence type="predicted"/>
<protein>
    <submittedName>
        <fullName evidence="1">GAF-like domain-containing protein</fullName>
    </submittedName>
</protein>
<gene>
    <name evidence="1" type="ORF">IHE45_18G003800</name>
</gene>
<organism evidence="1 2">
    <name type="scientific">Dioscorea alata</name>
    <name type="common">Purple yam</name>
    <dbReference type="NCBI Taxonomy" id="55571"/>
    <lineage>
        <taxon>Eukaryota</taxon>
        <taxon>Viridiplantae</taxon>
        <taxon>Streptophyta</taxon>
        <taxon>Embryophyta</taxon>
        <taxon>Tracheophyta</taxon>
        <taxon>Spermatophyta</taxon>
        <taxon>Magnoliopsida</taxon>
        <taxon>Liliopsida</taxon>
        <taxon>Dioscoreales</taxon>
        <taxon>Dioscoreaceae</taxon>
        <taxon>Dioscorea</taxon>
    </lineage>
</organism>
<evidence type="ECO:0000313" key="2">
    <source>
        <dbReference type="Proteomes" id="UP000827976"/>
    </source>
</evidence>
<evidence type="ECO:0000313" key="1">
    <source>
        <dbReference type="EMBL" id="KAH7655336.1"/>
    </source>
</evidence>
<keyword evidence="2" id="KW-1185">Reference proteome</keyword>
<comment type="caution">
    <text evidence="1">The sequence shown here is derived from an EMBL/GenBank/DDBJ whole genome shotgun (WGS) entry which is preliminary data.</text>
</comment>
<dbReference type="Proteomes" id="UP000827976">
    <property type="component" value="Chromosome 18"/>
</dbReference>
<accession>A0ACB7U4T7</accession>
<reference evidence="2" key="1">
    <citation type="journal article" date="2022" name="Nat. Commun.">
        <title>Chromosome evolution and the genetic basis of agronomically important traits in greater yam.</title>
        <authorList>
            <person name="Bredeson J.V."/>
            <person name="Lyons J.B."/>
            <person name="Oniyinde I.O."/>
            <person name="Okereke N.R."/>
            <person name="Kolade O."/>
            <person name="Nnabue I."/>
            <person name="Nwadili C.O."/>
            <person name="Hribova E."/>
            <person name="Parker M."/>
            <person name="Nwogha J."/>
            <person name="Shu S."/>
            <person name="Carlson J."/>
            <person name="Kariba R."/>
            <person name="Muthemba S."/>
            <person name="Knop K."/>
            <person name="Barton G.J."/>
            <person name="Sherwood A.V."/>
            <person name="Lopez-Montes A."/>
            <person name="Asiedu R."/>
            <person name="Jamnadass R."/>
            <person name="Muchugi A."/>
            <person name="Goodstein D."/>
            <person name="Egesi C.N."/>
            <person name="Featherston J."/>
            <person name="Asfaw A."/>
            <person name="Simpson G.G."/>
            <person name="Dolezel J."/>
            <person name="Hendre P.S."/>
            <person name="Van Deynze A."/>
            <person name="Kumar P.L."/>
            <person name="Obidiegwu J.E."/>
            <person name="Bhattacharjee R."/>
            <person name="Rokhsar D.S."/>
        </authorList>
    </citation>
    <scope>NUCLEOTIDE SEQUENCE [LARGE SCALE GENOMIC DNA]</scope>
    <source>
        <strain evidence="2">cv. TDa95/00328</strain>
    </source>
</reference>